<evidence type="ECO:0000313" key="3">
    <source>
        <dbReference type="Proteomes" id="UP000507470"/>
    </source>
</evidence>
<accession>A0A6J8BG41</accession>
<evidence type="ECO:0000256" key="1">
    <source>
        <dbReference type="SAM" id="Coils"/>
    </source>
</evidence>
<dbReference type="EMBL" id="CACVKT020003298">
    <property type="protein sequence ID" value="CAC5382938.1"/>
    <property type="molecule type" value="Genomic_DNA"/>
</dbReference>
<feature type="coiled-coil region" evidence="1">
    <location>
        <begin position="21"/>
        <end position="99"/>
    </location>
</feature>
<keyword evidence="3" id="KW-1185">Reference proteome</keyword>
<protein>
    <submittedName>
        <fullName evidence="2">Uncharacterized protein</fullName>
    </submittedName>
</protein>
<organism evidence="2 3">
    <name type="scientific">Mytilus coruscus</name>
    <name type="common">Sea mussel</name>
    <dbReference type="NCBI Taxonomy" id="42192"/>
    <lineage>
        <taxon>Eukaryota</taxon>
        <taxon>Metazoa</taxon>
        <taxon>Spiralia</taxon>
        <taxon>Lophotrochozoa</taxon>
        <taxon>Mollusca</taxon>
        <taxon>Bivalvia</taxon>
        <taxon>Autobranchia</taxon>
        <taxon>Pteriomorphia</taxon>
        <taxon>Mytilida</taxon>
        <taxon>Mytiloidea</taxon>
        <taxon>Mytilidae</taxon>
        <taxon>Mytilinae</taxon>
        <taxon>Mytilus</taxon>
    </lineage>
</organism>
<dbReference type="AlphaFoldDB" id="A0A6J8BG41"/>
<evidence type="ECO:0000313" key="2">
    <source>
        <dbReference type="EMBL" id="CAC5382938.1"/>
    </source>
</evidence>
<proteinExistence type="predicted"/>
<keyword evidence="1" id="KW-0175">Coiled coil</keyword>
<dbReference type="SUPFAM" id="SSF75708">
    <property type="entry name" value="Chemotaxis phosphatase CheZ"/>
    <property type="match status" value="1"/>
</dbReference>
<reference evidence="2 3" key="1">
    <citation type="submission" date="2020-06" db="EMBL/GenBank/DDBJ databases">
        <authorList>
            <person name="Li R."/>
            <person name="Bekaert M."/>
        </authorList>
    </citation>
    <scope>NUCLEOTIDE SEQUENCE [LARGE SCALE GENOMIC DNA]</scope>
    <source>
        <strain evidence="3">wild</strain>
    </source>
</reference>
<dbReference type="OrthoDB" id="6105938at2759"/>
<dbReference type="Proteomes" id="UP000507470">
    <property type="component" value="Unassembled WGS sequence"/>
</dbReference>
<gene>
    <name evidence="2" type="ORF">MCOR_18727</name>
</gene>
<sequence>MQNVAFLVDLEHAINDSLENIQECVKDREAAAERIETQEKELKKIISDTRKNINKHLDNLERKLLNELSTTYSSCMSKYGKLKNHLKTIEIEIKRLKGQTCQLKRFAPDLQVFLCTHQMTKEVHNEVKVIKETIRSIKNYNIEIEIHQEYYFTLKRCQLLC</sequence>
<name>A0A6J8BG41_MYTCO</name>